<evidence type="ECO:0000256" key="1">
    <source>
        <dbReference type="SAM" id="MobiDB-lite"/>
    </source>
</evidence>
<organism evidence="2 3">
    <name type="scientific">Anopheles farauti</name>
    <dbReference type="NCBI Taxonomy" id="69004"/>
    <lineage>
        <taxon>Eukaryota</taxon>
        <taxon>Metazoa</taxon>
        <taxon>Ecdysozoa</taxon>
        <taxon>Arthropoda</taxon>
        <taxon>Hexapoda</taxon>
        <taxon>Insecta</taxon>
        <taxon>Pterygota</taxon>
        <taxon>Neoptera</taxon>
        <taxon>Endopterygota</taxon>
        <taxon>Diptera</taxon>
        <taxon>Nematocera</taxon>
        <taxon>Culicoidea</taxon>
        <taxon>Culicidae</taxon>
        <taxon>Anophelinae</taxon>
        <taxon>Anopheles</taxon>
    </lineage>
</organism>
<reference evidence="2" key="2">
    <citation type="submission" date="2020-05" db="UniProtKB">
        <authorList>
            <consortium name="EnsemblMetazoa"/>
        </authorList>
    </citation>
    <scope>IDENTIFICATION</scope>
    <source>
        <strain evidence="2">FAR1</strain>
    </source>
</reference>
<dbReference type="Proteomes" id="UP000075886">
    <property type="component" value="Unassembled WGS sequence"/>
</dbReference>
<dbReference type="VEuPathDB" id="VectorBase:AFAF006868"/>
<name>A0A182QBI5_9DIPT</name>
<protein>
    <submittedName>
        <fullName evidence="2">Uncharacterized protein</fullName>
    </submittedName>
</protein>
<sequence length="238" mass="26352">MYRSFGRPEKSGSRFRFSLWIVTASSLRMPVKLSPGMLRRLRSTMKISTRLLSRSFSQPFERRSSPLCRSISRRMLSGANIRPGSEGKKLFSRMSSSIGRMMDFETAFSPIKTRGRSLCEHLRMGGNGFEIKLLSSASIASEAAVSYHICTSLPRCEHRQATAVPVEAKAKPSQKKHPGQGTDSAFLMQQPFVPGPGVPFDLRPPRCRSERTSTIIVQDQAKILCQPCLAATGSNQGP</sequence>
<dbReference type="AlphaFoldDB" id="A0A182QBI5"/>
<accession>A0A182QBI5</accession>
<reference evidence="3" key="1">
    <citation type="submission" date="2014-01" db="EMBL/GenBank/DDBJ databases">
        <title>The Genome Sequence of Anopheles farauti FAR1 (V2).</title>
        <authorList>
            <consortium name="The Broad Institute Genomics Platform"/>
            <person name="Neafsey D.E."/>
            <person name="Besansky N."/>
            <person name="Howell P."/>
            <person name="Walton C."/>
            <person name="Young S.K."/>
            <person name="Zeng Q."/>
            <person name="Gargeya S."/>
            <person name="Fitzgerald M."/>
            <person name="Haas B."/>
            <person name="Abouelleil A."/>
            <person name="Allen A.W."/>
            <person name="Alvarado L."/>
            <person name="Arachchi H.M."/>
            <person name="Berlin A.M."/>
            <person name="Chapman S.B."/>
            <person name="Gainer-Dewar J."/>
            <person name="Goldberg J."/>
            <person name="Griggs A."/>
            <person name="Gujja S."/>
            <person name="Hansen M."/>
            <person name="Howarth C."/>
            <person name="Imamovic A."/>
            <person name="Ireland A."/>
            <person name="Larimer J."/>
            <person name="McCowan C."/>
            <person name="Murphy C."/>
            <person name="Pearson M."/>
            <person name="Poon T.W."/>
            <person name="Priest M."/>
            <person name="Roberts A."/>
            <person name="Saif S."/>
            <person name="Shea T."/>
            <person name="Sisk P."/>
            <person name="Sykes S."/>
            <person name="Wortman J."/>
            <person name="Nusbaum C."/>
            <person name="Birren B."/>
        </authorList>
    </citation>
    <scope>NUCLEOTIDE SEQUENCE [LARGE SCALE GENOMIC DNA]</scope>
    <source>
        <strain evidence="3">FAR1</strain>
    </source>
</reference>
<evidence type="ECO:0000313" key="3">
    <source>
        <dbReference type="Proteomes" id="UP000075886"/>
    </source>
</evidence>
<dbReference type="EMBL" id="AXCN02001086">
    <property type="status" value="NOT_ANNOTATED_CDS"/>
    <property type="molecule type" value="Genomic_DNA"/>
</dbReference>
<keyword evidence="3" id="KW-1185">Reference proteome</keyword>
<feature type="region of interest" description="Disordered" evidence="1">
    <location>
        <begin position="166"/>
        <end position="188"/>
    </location>
</feature>
<dbReference type="EnsemblMetazoa" id="AFAF006868-RA">
    <property type="protein sequence ID" value="AFAF006868-PA"/>
    <property type="gene ID" value="AFAF006868"/>
</dbReference>
<evidence type="ECO:0000313" key="2">
    <source>
        <dbReference type="EnsemblMetazoa" id="AFAF006868-PA"/>
    </source>
</evidence>
<proteinExistence type="predicted"/>